<gene>
    <name evidence="1" type="ORF">RPERSI_LOCUS20557</name>
</gene>
<name>A0ACA9RLZ8_9GLOM</name>
<protein>
    <submittedName>
        <fullName evidence="1">35587_t:CDS:1</fullName>
    </submittedName>
</protein>
<feature type="non-terminal residue" evidence="1">
    <location>
        <position position="57"/>
    </location>
</feature>
<sequence length="57" mass="6509">DVVEDLVEDDNNVIVDIENIIEKRIEAKIKENIELKDAEATIREDILVPISACLYRA</sequence>
<keyword evidence="2" id="KW-1185">Reference proteome</keyword>
<reference evidence="1" key="1">
    <citation type="submission" date="2021-06" db="EMBL/GenBank/DDBJ databases">
        <authorList>
            <person name="Kallberg Y."/>
            <person name="Tangrot J."/>
            <person name="Rosling A."/>
        </authorList>
    </citation>
    <scope>NUCLEOTIDE SEQUENCE</scope>
    <source>
        <strain evidence="1">MA461A</strain>
    </source>
</reference>
<dbReference type="Proteomes" id="UP000789920">
    <property type="component" value="Unassembled WGS sequence"/>
</dbReference>
<proteinExistence type="predicted"/>
<evidence type="ECO:0000313" key="1">
    <source>
        <dbReference type="EMBL" id="CAG8798630.1"/>
    </source>
</evidence>
<accession>A0ACA9RLZ8</accession>
<feature type="non-terminal residue" evidence="1">
    <location>
        <position position="1"/>
    </location>
</feature>
<organism evidence="1 2">
    <name type="scientific">Racocetra persica</name>
    <dbReference type="NCBI Taxonomy" id="160502"/>
    <lineage>
        <taxon>Eukaryota</taxon>
        <taxon>Fungi</taxon>
        <taxon>Fungi incertae sedis</taxon>
        <taxon>Mucoromycota</taxon>
        <taxon>Glomeromycotina</taxon>
        <taxon>Glomeromycetes</taxon>
        <taxon>Diversisporales</taxon>
        <taxon>Gigasporaceae</taxon>
        <taxon>Racocetra</taxon>
    </lineage>
</organism>
<evidence type="ECO:0000313" key="2">
    <source>
        <dbReference type="Proteomes" id="UP000789920"/>
    </source>
</evidence>
<comment type="caution">
    <text evidence="1">The sequence shown here is derived from an EMBL/GenBank/DDBJ whole genome shotgun (WGS) entry which is preliminary data.</text>
</comment>
<dbReference type="EMBL" id="CAJVQC010058379">
    <property type="protein sequence ID" value="CAG8798630.1"/>
    <property type="molecule type" value="Genomic_DNA"/>
</dbReference>